<dbReference type="AlphaFoldDB" id="A0A2I0J2X9"/>
<dbReference type="Proteomes" id="UP000233551">
    <property type="component" value="Unassembled WGS sequence"/>
</dbReference>
<comment type="caution">
    <text evidence="1">The sequence shown here is derived from an EMBL/GenBank/DDBJ whole genome shotgun (WGS) entry which is preliminary data.</text>
</comment>
<gene>
    <name evidence="1" type="ORF">CRG98_029021</name>
</gene>
<organism evidence="1 2">
    <name type="scientific">Punica granatum</name>
    <name type="common">Pomegranate</name>
    <dbReference type="NCBI Taxonomy" id="22663"/>
    <lineage>
        <taxon>Eukaryota</taxon>
        <taxon>Viridiplantae</taxon>
        <taxon>Streptophyta</taxon>
        <taxon>Embryophyta</taxon>
        <taxon>Tracheophyta</taxon>
        <taxon>Spermatophyta</taxon>
        <taxon>Magnoliopsida</taxon>
        <taxon>eudicotyledons</taxon>
        <taxon>Gunneridae</taxon>
        <taxon>Pentapetalae</taxon>
        <taxon>rosids</taxon>
        <taxon>malvids</taxon>
        <taxon>Myrtales</taxon>
        <taxon>Lythraceae</taxon>
        <taxon>Punica</taxon>
    </lineage>
</organism>
<evidence type="ECO:0000313" key="1">
    <source>
        <dbReference type="EMBL" id="PKI50581.1"/>
    </source>
</evidence>
<reference evidence="1 2" key="1">
    <citation type="submission" date="2017-11" db="EMBL/GenBank/DDBJ databases">
        <title>De-novo sequencing of pomegranate (Punica granatum L.) genome.</title>
        <authorList>
            <person name="Akparov Z."/>
            <person name="Amiraslanov A."/>
            <person name="Hajiyeva S."/>
            <person name="Abbasov M."/>
            <person name="Kaur K."/>
            <person name="Hamwieh A."/>
            <person name="Solovyev V."/>
            <person name="Salamov A."/>
            <person name="Braich B."/>
            <person name="Kosarev P."/>
            <person name="Mahmoud A."/>
            <person name="Hajiyev E."/>
            <person name="Babayeva S."/>
            <person name="Izzatullayeva V."/>
            <person name="Mammadov A."/>
            <person name="Mammadov A."/>
            <person name="Sharifova S."/>
            <person name="Ojaghi J."/>
            <person name="Eynullazada K."/>
            <person name="Bayramov B."/>
            <person name="Abdulazimova A."/>
            <person name="Shahmuradov I."/>
        </authorList>
    </citation>
    <scope>NUCLEOTIDE SEQUENCE [LARGE SCALE GENOMIC DNA]</scope>
    <source>
        <strain evidence="2">cv. AG2017</strain>
        <tissue evidence="1">Leaf</tissue>
    </source>
</reference>
<accession>A0A2I0J2X9</accession>
<dbReference type="EMBL" id="PGOL01002095">
    <property type="protein sequence ID" value="PKI50581.1"/>
    <property type="molecule type" value="Genomic_DNA"/>
</dbReference>
<sequence>MAVASNCDDGPGTSSVIVVTGPTPWLWPLRPFNSASFDAMIALFFHEMQASRLKPDRDYVLSKDHDLALSVD</sequence>
<proteinExistence type="predicted"/>
<evidence type="ECO:0000313" key="2">
    <source>
        <dbReference type="Proteomes" id="UP000233551"/>
    </source>
</evidence>
<name>A0A2I0J2X9_PUNGR</name>
<protein>
    <submittedName>
        <fullName evidence="1">Uncharacterized protein</fullName>
    </submittedName>
</protein>
<keyword evidence="2" id="KW-1185">Reference proteome</keyword>